<evidence type="ECO:0000313" key="3">
    <source>
        <dbReference type="Proteomes" id="UP000243547"/>
    </source>
</evidence>
<sequence length="193" mass="22105">MLNSLVRNLVILVIVMTFLEMFLPDGQLRTTAKIIFGLMIIATLLNPVVVFLSSIGRASFDFSGFNFTETVNFKDDERTSEVYNQLTLNQYIENLQNKVIELVNPYTADYEKKVEVLVVKDFHSKEFGKIEEIRIYLTKKNVGVIQIKPVLIGNKDSDDYIEYLEGTDIKDVVKNYFGISGSKILVFIEKEGR</sequence>
<dbReference type="AlphaFoldDB" id="A0A1M6L7G0"/>
<reference evidence="3" key="1">
    <citation type="submission" date="2016-11" db="EMBL/GenBank/DDBJ databases">
        <authorList>
            <person name="Varghese N."/>
            <person name="Submissions S."/>
        </authorList>
    </citation>
    <scope>NUCLEOTIDE SEQUENCE [LARGE SCALE GENOMIC DNA]</scope>
    <source>
        <strain evidence="3">DSM 14826</strain>
    </source>
</reference>
<dbReference type="Proteomes" id="UP000243547">
    <property type="component" value="Unassembled WGS sequence"/>
</dbReference>
<evidence type="ECO:0000313" key="2">
    <source>
        <dbReference type="EMBL" id="SHJ67143.1"/>
    </source>
</evidence>
<dbReference type="InterPro" id="IPR014245">
    <property type="entry name" value="Spore_III_AF"/>
</dbReference>
<protein>
    <submittedName>
        <fullName evidence="2">Stage III sporulation protein AF</fullName>
    </submittedName>
</protein>
<keyword evidence="1" id="KW-0472">Membrane</keyword>
<gene>
    <name evidence="2" type="ORF">SAMN02745227_00403</name>
</gene>
<feature type="transmembrane region" description="Helical" evidence="1">
    <location>
        <begin position="6"/>
        <end position="23"/>
    </location>
</feature>
<accession>A0A1M6L7G0</accession>
<organism evidence="2 3">
    <name type="scientific">Anaerobranca californiensis DSM 14826</name>
    <dbReference type="NCBI Taxonomy" id="1120989"/>
    <lineage>
        <taxon>Bacteria</taxon>
        <taxon>Bacillati</taxon>
        <taxon>Bacillota</taxon>
        <taxon>Clostridia</taxon>
        <taxon>Eubacteriales</taxon>
        <taxon>Proteinivoracaceae</taxon>
        <taxon>Anaerobranca</taxon>
    </lineage>
</organism>
<name>A0A1M6L7G0_9FIRM</name>
<proteinExistence type="predicted"/>
<keyword evidence="1" id="KW-0812">Transmembrane</keyword>
<feature type="transmembrane region" description="Helical" evidence="1">
    <location>
        <begin position="35"/>
        <end position="56"/>
    </location>
</feature>
<keyword evidence="3" id="KW-1185">Reference proteome</keyword>
<dbReference type="EMBL" id="FRAI01000005">
    <property type="protein sequence ID" value="SHJ67143.1"/>
    <property type="molecule type" value="Genomic_DNA"/>
</dbReference>
<keyword evidence="1" id="KW-1133">Transmembrane helix</keyword>
<evidence type="ECO:0000256" key="1">
    <source>
        <dbReference type="SAM" id="Phobius"/>
    </source>
</evidence>
<dbReference type="Pfam" id="PF09581">
    <property type="entry name" value="Spore_III_AF"/>
    <property type="match status" value="1"/>
</dbReference>
<dbReference type="STRING" id="1120989.SAMN02745227_00403"/>